<gene>
    <name evidence="1" type="ORF">DXD91_14440</name>
</gene>
<comment type="caution">
    <text evidence="1">The sequence shown here is derived from an EMBL/GenBank/DDBJ whole genome shotgun (WGS) entry which is preliminary data.</text>
</comment>
<dbReference type="EMBL" id="QSOE01000157">
    <property type="protein sequence ID" value="RGI78287.1"/>
    <property type="molecule type" value="Genomic_DNA"/>
</dbReference>
<evidence type="ECO:0000313" key="2">
    <source>
        <dbReference type="Proteomes" id="UP000262524"/>
    </source>
</evidence>
<evidence type="ECO:0000313" key="1">
    <source>
        <dbReference type="EMBL" id="RGI78287.1"/>
    </source>
</evidence>
<proteinExistence type="predicted"/>
<sequence length="71" mass="8336">MKLISAGRNTGIQPLHKGYRLWIKTILLTKEKLPLGLNDSDYYLEECFQEIGCRISYSTRYYVAYVYLQPV</sequence>
<protein>
    <submittedName>
        <fullName evidence="1">Uncharacterized protein</fullName>
    </submittedName>
</protein>
<dbReference type="AlphaFoldDB" id="A0A374N636"/>
<organism evidence="1 2">
    <name type="scientific">Anaerobutyricum hallii</name>
    <dbReference type="NCBI Taxonomy" id="39488"/>
    <lineage>
        <taxon>Bacteria</taxon>
        <taxon>Bacillati</taxon>
        <taxon>Bacillota</taxon>
        <taxon>Clostridia</taxon>
        <taxon>Lachnospirales</taxon>
        <taxon>Lachnospiraceae</taxon>
        <taxon>Anaerobutyricum</taxon>
    </lineage>
</organism>
<reference evidence="1 2" key="1">
    <citation type="submission" date="2018-08" db="EMBL/GenBank/DDBJ databases">
        <title>A genome reference for cultivated species of the human gut microbiota.</title>
        <authorList>
            <person name="Zou Y."/>
            <person name="Xue W."/>
            <person name="Luo G."/>
        </authorList>
    </citation>
    <scope>NUCLEOTIDE SEQUENCE [LARGE SCALE GENOMIC DNA]</scope>
    <source>
        <strain evidence="1 2">TM10-1AC</strain>
    </source>
</reference>
<name>A0A374N636_9FIRM</name>
<accession>A0A374N636</accession>
<dbReference type="Proteomes" id="UP000262524">
    <property type="component" value="Unassembled WGS sequence"/>
</dbReference>